<dbReference type="OrthoDB" id="9805159at2"/>
<comment type="similarity">
    <text evidence="1">Belongs to the glycosyl hydrolase 13 family.</text>
</comment>
<protein>
    <submittedName>
        <fullName evidence="3">Type I pullulanase</fullName>
    </submittedName>
</protein>
<gene>
    <name evidence="3" type="ORF">DF222_06365</name>
</gene>
<reference evidence="4" key="1">
    <citation type="submission" date="2018-04" db="EMBL/GenBank/DDBJ databases">
        <authorList>
            <person name="Liu S."/>
            <person name="Wang Z."/>
            <person name="Li J."/>
        </authorList>
    </citation>
    <scope>NUCLEOTIDE SEQUENCE [LARGE SCALE GENOMIC DNA]</scope>
    <source>
        <strain evidence="4">2189</strain>
    </source>
</reference>
<feature type="domain" description="Glycosyl hydrolase family 13 catalytic" evidence="2">
    <location>
        <begin position="137"/>
        <end position="507"/>
    </location>
</feature>
<evidence type="ECO:0000313" key="4">
    <source>
        <dbReference type="Proteomes" id="UP000244989"/>
    </source>
</evidence>
<dbReference type="KEGG" id="cyz:C3B44_07845"/>
<sequence>MVADYVLSLSAPHAVAVELIGYNDAGTEILRRPLTRGDDSTFSLALSSAYTGLRYRLRHTDRNGCVTEFTDPHATAVTANGTHGVLLPRRRWNGQRPSAPKPGTEIIYEIHIRDLTIAPSAGIESTGTFAGLSQPGRRTAKGNPSGLDYLRSLGVTHVQLMPVFDFATVDETGDLSFNAQYNWGYDPDHHNAVEGSYATDPTDPSTRIEEFAACIDALHSAGLRVIMDVVYNHVYDAGTHAFFPLGYFRTDGGELYDATGCGNEVATEQPAVREFIVDSVAYWAQAFGIDGFRFDLMGTHDVETMQAIRRRLDEIDPEILLLGEGWEMGNHLEAVTPADLLHADEIPRIRMFNDQARDAIRGDNFDAEVPGFVAGHGGTECSLELFCALTSTRYPFLKPEQSVLYVEAHDNLTMHDKLCAVAGLDPASTKAADDEELLRRHLLAMTLPYLGVGTVFVHAGMEHRRTKHGDENSYRSPDRINAFDYDRGWDPRHARVRELFIALNRWRRQPGWPQPSSYAEVDERYQLLHAEPGRLSFLIDGGEQREIYVAINARDRDWEIGPLAEDKRWVHRLHDHEIDHTTVEGQVVVPAISASVLES</sequence>
<evidence type="ECO:0000259" key="2">
    <source>
        <dbReference type="SMART" id="SM00642"/>
    </source>
</evidence>
<dbReference type="EMBL" id="QEEZ01000009">
    <property type="protein sequence ID" value="PWC01724.1"/>
    <property type="molecule type" value="Genomic_DNA"/>
</dbReference>
<dbReference type="SUPFAM" id="SSF81296">
    <property type="entry name" value="E set domains"/>
    <property type="match status" value="1"/>
</dbReference>
<dbReference type="InterPro" id="IPR014756">
    <property type="entry name" value="Ig_E-set"/>
</dbReference>
<dbReference type="InterPro" id="IPR006047">
    <property type="entry name" value="GH13_cat_dom"/>
</dbReference>
<dbReference type="Pfam" id="PF00128">
    <property type="entry name" value="Alpha-amylase"/>
    <property type="match status" value="1"/>
</dbReference>
<dbReference type="RefSeq" id="WP_108431890.1">
    <property type="nucleotide sequence ID" value="NZ_CP026947.1"/>
</dbReference>
<dbReference type="Gene3D" id="2.60.40.10">
    <property type="entry name" value="Immunoglobulins"/>
    <property type="match status" value="1"/>
</dbReference>
<dbReference type="PANTHER" id="PTHR43002">
    <property type="entry name" value="GLYCOGEN DEBRANCHING ENZYME"/>
    <property type="match status" value="1"/>
</dbReference>
<comment type="caution">
    <text evidence="3">The sequence shown here is derived from an EMBL/GenBank/DDBJ whole genome shotgun (WGS) entry which is preliminary data.</text>
</comment>
<dbReference type="Gene3D" id="3.20.20.80">
    <property type="entry name" value="Glycosidases"/>
    <property type="match status" value="1"/>
</dbReference>
<evidence type="ECO:0000256" key="1">
    <source>
        <dbReference type="ARBA" id="ARBA00008061"/>
    </source>
</evidence>
<dbReference type="Proteomes" id="UP000244989">
    <property type="component" value="Unassembled WGS sequence"/>
</dbReference>
<keyword evidence="4" id="KW-1185">Reference proteome</keyword>
<dbReference type="InterPro" id="IPR013783">
    <property type="entry name" value="Ig-like_fold"/>
</dbReference>
<dbReference type="InterPro" id="IPR017853">
    <property type="entry name" value="GH"/>
</dbReference>
<name>A0A2U1T6U7_9CORY</name>
<accession>A0A2U1T6U7</accession>
<dbReference type="SMART" id="SM00642">
    <property type="entry name" value="Aamy"/>
    <property type="match status" value="1"/>
</dbReference>
<dbReference type="AlphaFoldDB" id="A0A2U1T6U7"/>
<dbReference type="GO" id="GO:0005975">
    <property type="term" value="P:carbohydrate metabolic process"/>
    <property type="evidence" value="ECO:0007669"/>
    <property type="project" value="InterPro"/>
</dbReference>
<dbReference type="CDD" id="cd11341">
    <property type="entry name" value="AmyAc_Pullulanase_LD-like"/>
    <property type="match status" value="1"/>
</dbReference>
<dbReference type="SUPFAM" id="SSF51445">
    <property type="entry name" value="(Trans)glycosidases"/>
    <property type="match status" value="1"/>
</dbReference>
<organism evidence="3 4">
    <name type="scientific">Corynebacterium yudongzhengii</name>
    <dbReference type="NCBI Taxonomy" id="2080740"/>
    <lineage>
        <taxon>Bacteria</taxon>
        <taxon>Bacillati</taxon>
        <taxon>Actinomycetota</taxon>
        <taxon>Actinomycetes</taxon>
        <taxon>Mycobacteriales</taxon>
        <taxon>Corynebacteriaceae</taxon>
        <taxon>Corynebacterium</taxon>
    </lineage>
</organism>
<proteinExistence type="inferred from homology"/>
<evidence type="ECO:0000313" key="3">
    <source>
        <dbReference type="EMBL" id="PWC01724.1"/>
    </source>
</evidence>